<organism evidence="1 2">
    <name type="scientific">Mucuna pruriens</name>
    <name type="common">Velvet bean</name>
    <name type="synonym">Dolichos pruriens</name>
    <dbReference type="NCBI Taxonomy" id="157652"/>
    <lineage>
        <taxon>Eukaryota</taxon>
        <taxon>Viridiplantae</taxon>
        <taxon>Streptophyta</taxon>
        <taxon>Embryophyta</taxon>
        <taxon>Tracheophyta</taxon>
        <taxon>Spermatophyta</taxon>
        <taxon>Magnoliopsida</taxon>
        <taxon>eudicotyledons</taxon>
        <taxon>Gunneridae</taxon>
        <taxon>Pentapetalae</taxon>
        <taxon>rosids</taxon>
        <taxon>fabids</taxon>
        <taxon>Fabales</taxon>
        <taxon>Fabaceae</taxon>
        <taxon>Papilionoideae</taxon>
        <taxon>50 kb inversion clade</taxon>
        <taxon>NPAAA clade</taxon>
        <taxon>indigoferoid/millettioid clade</taxon>
        <taxon>Phaseoleae</taxon>
        <taxon>Mucuna</taxon>
    </lineage>
</organism>
<comment type="caution">
    <text evidence="1">The sequence shown here is derived from an EMBL/GenBank/DDBJ whole genome shotgun (WGS) entry which is preliminary data.</text>
</comment>
<dbReference type="AlphaFoldDB" id="A0A371GEN2"/>
<dbReference type="Proteomes" id="UP000257109">
    <property type="component" value="Unassembled WGS sequence"/>
</dbReference>
<dbReference type="OrthoDB" id="1637837at2759"/>
<sequence length="115" mass="13741">MEFTYNNSYHSSIGMTPYEALYNQRCRTLLCWFESGKRLVLGLEVVQHTTKKVKLIQEKMKVEQSRQNNYQIKHLRKYVFHPSHVIKLGNVQEIPLVKVVWKWTLDDNATWELES</sequence>
<dbReference type="InterPro" id="IPR036397">
    <property type="entry name" value="RNaseH_sf"/>
</dbReference>
<dbReference type="PANTHER" id="PTHR45835:SF99">
    <property type="entry name" value="CHROMO DOMAIN-CONTAINING PROTEIN-RELATED"/>
    <property type="match status" value="1"/>
</dbReference>
<protein>
    <submittedName>
        <fullName evidence="1">Uncharacterized protein</fullName>
    </submittedName>
</protein>
<reference evidence="1" key="1">
    <citation type="submission" date="2018-05" db="EMBL/GenBank/DDBJ databases">
        <title>Draft genome of Mucuna pruriens seed.</title>
        <authorList>
            <person name="Nnadi N.E."/>
            <person name="Vos R."/>
            <person name="Hasami M.H."/>
            <person name="Devisetty U.K."/>
            <person name="Aguiy J.C."/>
        </authorList>
    </citation>
    <scope>NUCLEOTIDE SEQUENCE [LARGE SCALE GENOMIC DNA]</scope>
    <source>
        <strain evidence="1">JCA_2017</strain>
    </source>
</reference>
<proteinExistence type="predicted"/>
<dbReference type="Gene3D" id="3.30.420.10">
    <property type="entry name" value="Ribonuclease H-like superfamily/Ribonuclease H"/>
    <property type="match status" value="1"/>
</dbReference>
<accession>A0A371GEN2</accession>
<name>A0A371GEN2_MUCPR</name>
<feature type="non-terminal residue" evidence="1">
    <location>
        <position position="1"/>
    </location>
</feature>
<dbReference type="PANTHER" id="PTHR45835">
    <property type="entry name" value="YALI0A06105P"/>
    <property type="match status" value="1"/>
</dbReference>
<evidence type="ECO:0000313" key="1">
    <source>
        <dbReference type="EMBL" id="RDX89042.1"/>
    </source>
</evidence>
<gene>
    <name evidence="1" type="ORF">CR513_29286</name>
</gene>
<evidence type="ECO:0000313" key="2">
    <source>
        <dbReference type="Proteomes" id="UP000257109"/>
    </source>
</evidence>
<dbReference type="GO" id="GO:0003676">
    <property type="term" value="F:nucleic acid binding"/>
    <property type="evidence" value="ECO:0007669"/>
    <property type="project" value="InterPro"/>
</dbReference>
<keyword evidence="2" id="KW-1185">Reference proteome</keyword>
<dbReference type="EMBL" id="QJKJ01005779">
    <property type="protein sequence ID" value="RDX89042.1"/>
    <property type="molecule type" value="Genomic_DNA"/>
</dbReference>